<sequence>MALEISLKLLLSILMYSSIVMVAFSMFRMTAMDDPKVIAVIGLSVGAANYYFKFIVLSQLFILISLMLFIVLSMILLRIPFLYSALMCITGLIYAFVVDMVVSMIFIGLHLTTAEELNSPRLLLFALMNISFILINTLTYLFLKRYKIGFIFIARKFHTSNGLKPHNFLWATVLIIGVAYAQFTIYNMDLQSMHFVMLIVMVLILFVILNYSYNQNKRHINDRFRR</sequence>
<comment type="caution">
    <text evidence="2">The sequence shown here is derived from an EMBL/GenBank/DDBJ whole genome shotgun (WGS) entry which is preliminary data.</text>
</comment>
<feature type="transmembrane region" description="Helical" evidence="1">
    <location>
        <begin position="6"/>
        <end position="25"/>
    </location>
</feature>
<feature type="transmembrane region" description="Helical" evidence="1">
    <location>
        <begin position="168"/>
        <end position="186"/>
    </location>
</feature>
<dbReference type="Proteomes" id="UP001310386">
    <property type="component" value="Unassembled WGS sequence"/>
</dbReference>
<protein>
    <submittedName>
        <fullName evidence="2">Uncharacterized protein</fullName>
    </submittedName>
</protein>
<keyword evidence="3" id="KW-1185">Reference proteome</keyword>
<reference evidence="2" key="1">
    <citation type="submission" date="2023-12" db="EMBL/GenBank/DDBJ databases">
        <title>Fervidustalea candida gen. nov., sp. nov., a novel member of the family Paenibacillaceae isolated from a geothermal area.</title>
        <authorList>
            <person name="Li W.-J."/>
            <person name="Jiao J.-Y."/>
            <person name="Chen Y."/>
        </authorList>
    </citation>
    <scope>NUCLEOTIDE SEQUENCE</scope>
    <source>
        <strain evidence="2">SYSU GA230002</strain>
    </source>
</reference>
<gene>
    <name evidence="2" type="ORF">VF724_01520</name>
</gene>
<feature type="transmembrane region" description="Helical" evidence="1">
    <location>
        <begin position="123"/>
        <end position="143"/>
    </location>
</feature>
<keyword evidence="1" id="KW-0472">Membrane</keyword>
<evidence type="ECO:0000313" key="3">
    <source>
        <dbReference type="Proteomes" id="UP001310386"/>
    </source>
</evidence>
<keyword evidence="1" id="KW-0812">Transmembrane</keyword>
<organism evidence="2 3">
    <name type="scientific">Ferviditalea candida</name>
    <dbReference type="NCBI Taxonomy" id="3108399"/>
    <lineage>
        <taxon>Bacteria</taxon>
        <taxon>Bacillati</taxon>
        <taxon>Bacillota</taxon>
        <taxon>Bacilli</taxon>
        <taxon>Bacillales</taxon>
        <taxon>Paenibacillaceae</taxon>
        <taxon>Ferviditalea</taxon>
    </lineage>
</organism>
<keyword evidence="1" id="KW-1133">Transmembrane helix</keyword>
<feature type="transmembrane region" description="Helical" evidence="1">
    <location>
        <begin position="91"/>
        <end position="111"/>
    </location>
</feature>
<proteinExistence type="predicted"/>
<name>A0ABU5ZDP9_9BACL</name>
<dbReference type="RefSeq" id="WP_371752436.1">
    <property type="nucleotide sequence ID" value="NZ_JAYJLD010000001.1"/>
</dbReference>
<evidence type="ECO:0000256" key="1">
    <source>
        <dbReference type="SAM" id="Phobius"/>
    </source>
</evidence>
<accession>A0ABU5ZDP9</accession>
<evidence type="ECO:0000313" key="2">
    <source>
        <dbReference type="EMBL" id="MEB3100338.1"/>
    </source>
</evidence>
<feature type="transmembrane region" description="Helical" evidence="1">
    <location>
        <begin position="60"/>
        <end position="79"/>
    </location>
</feature>
<dbReference type="EMBL" id="JAYJLD010000001">
    <property type="protein sequence ID" value="MEB3100338.1"/>
    <property type="molecule type" value="Genomic_DNA"/>
</dbReference>
<feature type="transmembrane region" description="Helical" evidence="1">
    <location>
        <begin position="192"/>
        <end position="213"/>
    </location>
</feature>